<evidence type="ECO:0000256" key="6">
    <source>
        <dbReference type="ARBA" id="ARBA00048679"/>
    </source>
</evidence>
<keyword evidence="9" id="KW-0418">Kinase</keyword>
<dbReference type="Pfam" id="PF14380">
    <property type="entry name" value="WAK_assoc"/>
    <property type="match status" value="1"/>
</dbReference>
<feature type="domain" description="Wall-associated receptor kinase C-terminal" evidence="8">
    <location>
        <begin position="169"/>
        <end position="261"/>
    </location>
</feature>
<dbReference type="GO" id="GO:0030247">
    <property type="term" value="F:polysaccharide binding"/>
    <property type="evidence" value="ECO:0007669"/>
    <property type="project" value="InterPro"/>
</dbReference>
<dbReference type="PANTHER" id="PTHR33138">
    <property type="entry name" value="OS01G0690200 PROTEIN"/>
    <property type="match status" value="1"/>
</dbReference>
<dbReference type="eggNOG" id="KOG1187">
    <property type="taxonomic scope" value="Eukaryota"/>
</dbReference>
<comment type="subcellular location">
    <subcellularLocation>
        <location evidence="1">Membrane</location>
        <topology evidence="1">Single-pass membrane protein</topology>
    </subcellularLocation>
</comment>
<dbReference type="STRING" id="981085.W9R9M7"/>
<keyword evidence="9" id="KW-0808">Transferase</keyword>
<gene>
    <name evidence="9" type="ORF">L484_015464</name>
</gene>
<sequence length="286" mass="31772">MKILFSNLPTSAFSPPLMSILLINILLLFSDNYFVGAVDPVFQNCSVPRYCGNQLISFPFYTEEEHKQCGFPGFQLSCKNKANNGHSSTILEVKFDGDNHIVRNIFYENQSLTVSNAAFSRQSSTSCFPTLRNLSLPSEFTLASNQNSKVFLLQNCSSSSDLLEYSIGCSAENNNNSVLAFSEEDKNEVAKASEECGNGSSPVVDLPVMKYNSQNEEMEEVLSRGFLLNWIASDCSVCNKTHGKCGFNYTTRHFKCYCSDRPHSAKCDLPGQFSSLAQLLLFNFSS</sequence>
<dbReference type="InterPro" id="IPR025287">
    <property type="entry name" value="WAK_GUB"/>
</dbReference>
<keyword evidence="10" id="KW-1185">Reference proteome</keyword>
<comment type="catalytic activity">
    <reaction evidence="6">
        <text>L-seryl-[protein] + ATP = O-phospho-L-seryl-[protein] + ADP + H(+)</text>
        <dbReference type="Rhea" id="RHEA:17989"/>
        <dbReference type="Rhea" id="RHEA-COMP:9863"/>
        <dbReference type="Rhea" id="RHEA-COMP:11604"/>
        <dbReference type="ChEBI" id="CHEBI:15378"/>
        <dbReference type="ChEBI" id="CHEBI:29999"/>
        <dbReference type="ChEBI" id="CHEBI:30616"/>
        <dbReference type="ChEBI" id="CHEBI:83421"/>
        <dbReference type="ChEBI" id="CHEBI:456216"/>
        <dbReference type="EC" id="2.7.11.1"/>
    </reaction>
</comment>
<protein>
    <recommendedName>
        <fullName evidence="2">non-specific serine/threonine protein kinase</fullName>
        <ecNumber evidence="2">2.7.11.1</ecNumber>
    </recommendedName>
</protein>
<name>W9R9M7_9ROSA</name>
<keyword evidence="3" id="KW-0732">Signal</keyword>
<reference evidence="10" key="1">
    <citation type="submission" date="2013-01" db="EMBL/GenBank/DDBJ databases">
        <title>Draft Genome Sequence of a Mulberry Tree, Morus notabilis C.K. Schneid.</title>
        <authorList>
            <person name="He N."/>
            <person name="Zhao S."/>
        </authorList>
    </citation>
    <scope>NUCLEOTIDE SEQUENCE</scope>
</reference>
<evidence type="ECO:0000256" key="4">
    <source>
        <dbReference type="ARBA" id="ARBA00023180"/>
    </source>
</evidence>
<feature type="domain" description="Wall-associated receptor kinase galacturonan-binding" evidence="7">
    <location>
        <begin position="45"/>
        <end position="115"/>
    </location>
</feature>
<dbReference type="AlphaFoldDB" id="W9R9M7"/>
<evidence type="ECO:0000256" key="3">
    <source>
        <dbReference type="ARBA" id="ARBA00022729"/>
    </source>
</evidence>
<dbReference type="GO" id="GO:0016020">
    <property type="term" value="C:membrane"/>
    <property type="evidence" value="ECO:0007669"/>
    <property type="project" value="UniProtKB-SubCell"/>
</dbReference>
<evidence type="ECO:0000256" key="5">
    <source>
        <dbReference type="ARBA" id="ARBA00047899"/>
    </source>
</evidence>
<evidence type="ECO:0000313" key="10">
    <source>
        <dbReference type="Proteomes" id="UP000030645"/>
    </source>
</evidence>
<accession>W9R9M7</accession>
<dbReference type="EMBL" id="KE344760">
    <property type="protein sequence ID" value="EXB77538.1"/>
    <property type="molecule type" value="Genomic_DNA"/>
</dbReference>
<dbReference type="Pfam" id="PF13947">
    <property type="entry name" value="GUB_WAK_bind"/>
    <property type="match status" value="1"/>
</dbReference>
<dbReference type="GO" id="GO:0004674">
    <property type="term" value="F:protein serine/threonine kinase activity"/>
    <property type="evidence" value="ECO:0007669"/>
    <property type="project" value="UniProtKB-EC"/>
</dbReference>
<evidence type="ECO:0000259" key="7">
    <source>
        <dbReference type="Pfam" id="PF13947"/>
    </source>
</evidence>
<dbReference type="EC" id="2.7.11.1" evidence="2"/>
<dbReference type="InterPro" id="IPR032872">
    <property type="entry name" value="WAK_assoc_C"/>
</dbReference>
<organism evidence="9 10">
    <name type="scientific">Morus notabilis</name>
    <dbReference type="NCBI Taxonomy" id="981085"/>
    <lineage>
        <taxon>Eukaryota</taxon>
        <taxon>Viridiplantae</taxon>
        <taxon>Streptophyta</taxon>
        <taxon>Embryophyta</taxon>
        <taxon>Tracheophyta</taxon>
        <taxon>Spermatophyta</taxon>
        <taxon>Magnoliopsida</taxon>
        <taxon>eudicotyledons</taxon>
        <taxon>Gunneridae</taxon>
        <taxon>Pentapetalae</taxon>
        <taxon>rosids</taxon>
        <taxon>fabids</taxon>
        <taxon>Rosales</taxon>
        <taxon>Moraceae</taxon>
        <taxon>Moreae</taxon>
        <taxon>Morus</taxon>
    </lineage>
</organism>
<evidence type="ECO:0000313" key="9">
    <source>
        <dbReference type="EMBL" id="EXB77538.1"/>
    </source>
</evidence>
<dbReference type="PANTHER" id="PTHR33138:SF27">
    <property type="entry name" value="WALL-ASSOCIATED RECEPTOR KINASE C-TERMINAL DOMAIN-CONTAINING PROTEIN"/>
    <property type="match status" value="1"/>
</dbReference>
<evidence type="ECO:0000256" key="2">
    <source>
        <dbReference type="ARBA" id="ARBA00012513"/>
    </source>
</evidence>
<evidence type="ECO:0000259" key="8">
    <source>
        <dbReference type="Pfam" id="PF14380"/>
    </source>
</evidence>
<comment type="catalytic activity">
    <reaction evidence="5">
        <text>L-threonyl-[protein] + ATP = O-phospho-L-threonyl-[protein] + ADP + H(+)</text>
        <dbReference type="Rhea" id="RHEA:46608"/>
        <dbReference type="Rhea" id="RHEA-COMP:11060"/>
        <dbReference type="Rhea" id="RHEA-COMP:11605"/>
        <dbReference type="ChEBI" id="CHEBI:15378"/>
        <dbReference type="ChEBI" id="CHEBI:30013"/>
        <dbReference type="ChEBI" id="CHEBI:30616"/>
        <dbReference type="ChEBI" id="CHEBI:61977"/>
        <dbReference type="ChEBI" id="CHEBI:456216"/>
        <dbReference type="EC" id="2.7.11.1"/>
    </reaction>
</comment>
<evidence type="ECO:0000256" key="1">
    <source>
        <dbReference type="ARBA" id="ARBA00004167"/>
    </source>
</evidence>
<proteinExistence type="predicted"/>
<keyword evidence="4" id="KW-0325">Glycoprotein</keyword>
<dbReference type="Proteomes" id="UP000030645">
    <property type="component" value="Unassembled WGS sequence"/>
</dbReference>